<evidence type="ECO:0000256" key="6">
    <source>
        <dbReference type="SAM" id="Phobius"/>
    </source>
</evidence>
<comment type="cofactor">
    <cofactor evidence="1">
        <name>heme</name>
        <dbReference type="ChEBI" id="CHEBI:30413"/>
    </cofactor>
</comment>
<proteinExistence type="inferred from homology"/>
<evidence type="ECO:0008006" key="9">
    <source>
        <dbReference type="Google" id="ProtNLM"/>
    </source>
</evidence>
<evidence type="ECO:0000256" key="2">
    <source>
        <dbReference type="ARBA" id="ARBA00010617"/>
    </source>
</evidence>
<keyword evidence="6" id="KW-0472">Membrane</keyword>
<evidence type="ECO:0000313" key="7">
    <source>
        <dbReference type="EMBL" id="CAI6285596.1"/>
    </source>
</evidence>
<dbReference type="PANTHER" id="PTHR24305:SF232">
    <property type="entry name" value="P450, PUTATIVE (EUROFUNG)-RELATED"/>
    <property type="match status" value="1"/>
</dbReference>
<dbReference type="AlphaFoldDB" id="A0A9W4U6V9"/>
<dbReference type="InterPro" id="IPR036396">
    <property type="entry name" value="Cyt_P450_sf"/>
</dbReference>
<keyword evidence="5" id="KW-0349">Heme</keyword>
<dbReference type="OrthoDB" id="1470350at2759"/>
<dbReference type="InterPro" id="IPR050121">
    <property type="entry name" value="Cytochrome_P450_monoxygenase"/>
</dbReference>
<feature type="transmembrane region" description="Helical" evidence="6">
    <location>
        <begin position="15"/>
        <end position="37"/>
    </location>
</feature>
<protein>
    <recommendedName>
        <fullName evidence="9">Cytochrome P450 monooxygenase</fullName>
    </recommendedName>
</protein>
<dbReference type="PROSITE" id="PS00086">
    <property type="entry name" value="CYTOCHROME_P450"/>
    <property type="match status" value="1"/>
</dbReference>
<keyword evidence="6" id="KW-0812">Transmembrane</keyword>
<keyword evidence="4 5" id="KW-0408">Iron</keyword>
<dbReference type="PANTHER" id="PTHR24305">
    <property type="entry name" value="CYTOCHROME P450"/>
    <property type="match status" value="1"/>
</dbReference>
<dbReference type="Gene3D" id="1.10.630.10">
    <property type="entry name" value="Cytochrome P450"/>
    <property type="match status" value="1"/>
</dbReference>
<dbReference type="InterPro" id="IPR017972">
    <property type="entry name" value="Cyt_P450_CS"/>
</dbReference>
<dbReference type="Pfam" id="PF00067">
    <property type="entry name" value="p450"/>
    <property type="match status" value="2"/>
</dbReference>
<dbReference type="GO" id="GO:0004497">
    <property type="term" value="F:monooxygenase activity"/>
    <property type="evidence" value="ECO:0007669"/>
    <property type="project" value="UniProtKB-KW"/>
</dbReference>
<dbReference type="InterPro" id="IPR001128">
    <property type="entry name" value="Cyt_P450"/>
</dbReference>
<keyword evidence="8" id="KW-1185">Reference proteome</keyword>
<name>A0A9W4U6V9_9PLEO</name>
<dbReference type="GO" id="GO:0005506">
    <property type="term" value="F:iron ion binding"/>
    <property type="evidence" value="ECO:0007669"/>
    <property type="project" value="InterPro"/>
</dbReference>
<organism evidence="7 8">
    <name type="scientific">Periconia digitata</name>
    <dbReference type="NCBI Taxonomy" id="1303443"/>
    <lineage>
        <taxon>Eukaryota</taxon>
        <taxon>Fungi</taxon>
        <taxon>Dikarya</taxon>
        <taxon>Ascomycota</taxon>
        <taxon>Pezizomycotina</taxon>
        <taxon>Dothideomycetes</taxon>
        <taxon>Pleosporomycetidae</taxon>
        <taxon>Pleosporales</taxon>
        <taxon>Massarineae</taxon>
        <taxon>Periconiaceae</taxon>
        <taxon>Periconia</taxon>
    </lineage>
</organism>
<dbReference type="PRINTS" id="PR00385">
    <property type="entry name" value="P450"/>
</dbReference>
<sequence>MTGSNSGFRMVGETLWSNIPTIIIVLPFLLYLLYWAALPKPIPGIPYNKNSAKRLLGDVPEFVKEKDGLRFWMRDQFTVHNSPVVQIFTAPFKRPWVLVSDFRESQDMTVRRGSEFDRSGLTYDSFGALAPNSYICKRTDEPMYKHNRSLLKDLMTAPFLNQISAPEIYEKSCALLDLWCVKTNKAEGRPFQADNDVHLAALDVMMAVTFDFPQSDTMVLKQINQIKDQIQPLKLSDGSVEFPHVDLDPELYAWLYLTRSIGVGFQSPVPAFAHWWYLQSRKSRNMIRLKDGMCHRNIKASVERMSDTRADKKNMRCAVDQILLQEKSQAEKRGVEPSYNKKAIYDELFIYIVGGYDTTSITLTWFTKYIAVHQDYQTRLRNEIRSFHTTALAEDRLPSVKEIVNSHIPYLEAFIEETMRCSHIVPAVIRETVADSPVLGHMVPKGTHLWLFSSGPSFMKPAFDINEDVRSETSRQNKDRVGTWSPEDIYKFMPQRWLKKKVDDDGEHEVFDFNAGPHMAFGHGPRSCFGRRLAYLETRIVVTLLVWKFQFLQAGDALDDLTPIDTFMVRPRKSYVRLKEVVP</sequence>
<evidence type="ECO:0000313" key="8">
    <source>
        <dbReference type="Proteomes" id="UP001152607"/>
    </source>
</evidence>
<dbReference type="Proteomes" id="UP001152607">
    <property type="component" value="Unassembled WGS sequence"/>
</dbReference>
<keyword evidence="5" id="KW-0560">Oxidoreductase</keyword>
<evidence type="ECO:0000256" key="4">
    <source>
        <dbReference type="ARBA" id="ARBA00023004"/>
    </source>
</evidence>
<reference evidence="7" key="1">
    <citation type="submission" date="2023-01" db="EMBL/GenBank/DDBJ databases">
        <authorList>
            <person name="Van Ghelder C."/>
            <person name="Rancurel C."/>
        </authorList>
    </citation>
    <scope>NUCLEOTIDE SEQUENCE</scope>
    <source>
        <strain evidence="7">CNCM I-4278</strain>
    </source>
</reference>
<dbReference type="SUPFAM" id="SSF48264">
    <property type="entry name" value="Cytochrome P450"/>
    <property type="match status" value="1"/>
</dbReference>
<keyword evidence="5" id="KW-0503">Monooxygenase</keyword>
<comment type="caution">
    <text evidence="7">The sequence shown here is derived from an EMBL/GenBank/DDBJ whole genome shotgun (WGS) entry which is preliminary data.</text>
</comment>
<evidence type="ECO:0000256" key="5">
    <source>
        <dbReference type="RuleBase" id="RU000461"/>
    </source>
</evidence>
<accession>A0A9W4U6V9</accession>
<evidence type="ECO:0000256" key="3">
    <source>
        <dbReference type="ARBA" id="ARBA00022723"/>
    </source>
</evidence>
<keyword evidence="3 5" id="KW-0479">Metal-binding</keyword>
<comment type="similarity">
    <text evidence="2 5">Belongs to the cytochrome P450 family.</text>
</comment>
<dbReference type="GO" id="GO:0020037">
    <property type="term" value="F:heme binding"/>
    <property type="evidence" value="ECO:0007669"/>
    <property type="project" value="InterPro"/>
</dbReference>
<dbReference type="GO" id="GO:0016705">
    <property type="term" value="F:oxidoreductase activity, acting on paired donors, with incorporation or reduction of molecular oxygen"/>
    <property type="evidence" value="ECO:0007669"/>
    <property type="project" value="InterPro"/>
</dbReference>
<evidence type="ECO:0000256" key="1">
    <source>
        <dbReference type="ARBA" id="ARBA00001971"/>
    </source>
</evidence>
<gene>
    <name evidence="7" type="ORF">PDIGIT_LOCUS2286</name>
</gene>
<keyword evidence="6" id="KW-1133">Transmembrane helix</keyword>
<dbReference type="EMBL" id="CAOQHR010000001">
    <property type="protein sequence ID" value="CAI6285596.1"/>
    <property type="molecule type" value="Genomic_DNA"/>
</dbReference>